<sequence>MKNTYLISHFPLLSILLFSLSLAIYMESTTIEWFIQVGLLNGMLEFFSETGITFTLLFLWLALFFMAFSALKLVAGTMMELSLLLFSKDEDGKALRHIRSGTWIYLIGGAVSLAFVRMPEGIASVFLVSTVLYLAYFLYRMADSLSFVRFIGMTLFHVSFWCALTAAVGYTVLRLYNGLINSLPI</sequence>
<keyword evidence="1" id="KW-1133">Transmembrane helix</keyword>
<dbReference type="InterPro" id="IPR035289">
    <property type="entry name" value="DUF5366"/>
</dbReference>
<protein>
    <submittedName>
        <fullName evidence="2">Uncharacterized protein</fullName>
    </submittedName>
</protein>
<dbReference type="STRING" id="568899.SAMN05192534_10711"/>
<keyword evidence="3" id="KW-1185">Reference proteome</keyword>
<feature type="transmembrane region" description="Helical" evidence="1">
    <location>
        <begin position="6"/>
        <end position="26"/>
    </location>
</feature>
<dbReference type="RefSeq" id="WP_091272603.1">
    <property type="nucleotide sequence ID" value="NZ_FNDK01000007.1"/>
</dbReference>
<proteinExistence type="predicted"/>
<dbReference type="AlphaFoldDB" id="A0A1G8D983"/>
<gene>
    <name evidence="2" type="ORF">SAMN05192534_10711</name>
</gene>
<feature type="transmembrane region" description="Helical" evidence="1">
    <location>
        <begin position="122"/>
        <end position="139"/>
    </location>
</feature>
<keyword evidence="1" id="KW-0812">Transmembrane</keyword>
<evidence type="ECO:0000313" key="2">
    <source>
        <dbReference type="EMBL" id="SDH54277.1"/>
    </source>
</evidence>
<dbReference type="Pfam" id="PF17328">
    <property type="entry name" value="DUF5366"/>
    <property type="match status" value="1"/>
</dbReference>
<feature type="transmembrane region" description="Helical" evidence="1">
    <location>
        <begin position="151"/>
        <end position="173"/>
    </location>
</feature>
<keyword evidence="1" id="KW-0472">Membrane</keyword>
<dbReference type="EMBL" id="FNDK01000007">
    <property type="protein sequence ID" value="SDH54277.1"/>
    <property type="molecule type" value="Genomic_DNA"/>
</dbReference>
<dbReference type="OrthoDB" id="2739240at2"/>
<evidence type="ECO:0000256" key="1">
    <source>
        <dbReference type="SAM" id="Phobius"/>
    </source>
</evidence>
<reference evidence="2 3" key="1">
    <citation type="submission" date="2016-10" db="EMBL/GenBank/DDBJ databases">
        <authorList>
            <person name="de Groot N.N."/>
        </authorList>
    </citation>
    <scope>NUCLEOTIDE SEQUENCE [LARGE SCALE GENOMIC DNA]</scope>
    <source>
        <strain evidence="2 3">DSM 21632</strain>
    </source>
</reference>
<name>A0A1G8D983_9BACI</name>
<feature type="transmembrane region" description="Helical" evidence="1">
    <location>
        <begin position="98"/>
        <end position="116"/>
    </location>
</feature>
<dbReference type="Proteomes" id="UP000199163">
    <property type="component" value="Unassembled WGS sequence"/>
</dbReference>
<accession>A0A1G8D983</accession>
<evidence type="ECO:0000313" key="3">
    <source>
        <dbReference type="Proteomes" id="UP000199163"/>
    </source>
</evidence>
<organism evidence="2 3">
    <name type="scientific">Alteribacillus persepolensis</name>
    <dbReference type="NCBI Taxonomy" id="568899"/>
    <lineage>
        <taxon>Bacteria</taxon>
        <taxon>Bacillati</taxon>
        <taxon>Bacillota</taxon>
        <taxon>Bacilli</taxon>
        <taxon>Bacillales</taxon>
        <taxon>Bacillaceae</taxon>
        <taxon>Alteribacillus</taxon>
    </lineage>
</organism>